<dbReference type="AlphaFoldDB" id="A0AAV5MSW4"/>
<proteinExistence type="predicted"/>
<sequence length="119" mass="13959">MVEIFRKTVEKPEISGRRFKLSSSEFLKLPPEEFKVRDNRSRSIWRCRRSERSRQYYLNVIDGKDFNLNVIDGNDFVRDMKAGRSEISLHNESDSLIIAEADPSKPDATTPYKFEVENN</sequence>
<accession>A0AAV5MSW4</accession>
<keyword evidence="2" id="KW-1185">Reference proteome</keyword>
<protein>
    <submittedName>
        <fullName evidence="1">Uncharacterized protein</fullName>
    </submittedName>
</protein>
<organism evidence="1 2">
    <name type="scientific">Rubroshorea leprosula</name>
    <dbReference type="NCBI Taxonomy" id="152421"/>
    <lineage>
        <taxon>Eukaryota</taxon>
        <taxon>Viridiplantae</taxon>
        <taxon>Streptophyta</taxon>
        <taxon>Embryophyta</taxon>
        <taxon>Tracheophyta</taxon>
        <taxon>Spermatophyta</taxon>
        <taxon>Magnoliopsida</taxon>
        <taxon>eudicotyledons</taxon>
        <taxon>Gunneridae</taxon>
        <taxon>Pentapetalae</taxon>
        <taxon>rosids</taxon>
        <taxon>malvids</taxon>
        <taxon>Malvales</taxon>
        <taxon>Dipterocarpaceae</taxon>
        <taxon>Rubroshorea</taxon>
    </lineage>
</organism>
<reference evidence="1 2" key="1">
    <citation type="journal article" date="2021" name="Commun. Biol.">
        <title>The genome of Shorea leprosula (Dipterocarpaceae) highlights the ecological relevance of drought in aseasonal tropical rainforests.</title>
        <authorList>
            <person name="Ng K.K.S."/>
            <person name="Kobayashi M.J."/>
            <person name="Fawcett J.A."/>
            <person name="Hatakeyama M."/>
            <person name="Paape T."/>
            <person name="Ng C.H."/>
            <person name="Ang C.C."/>
            <person name="Tnah L.H."/>
            <person name="Lee C.T."/>
            <person name="Nishiyama T."/>
            <person name="Sese J."/>
            <person name="O'Brien M.J."/>
            <person name="Copetti D."/>
            <person name="Mohd Noor M.I."/>
            <person name="Ong R.C."/>
            <person name="Putra M."/>
            <person name="Sireger I.Z."/>
            <person name="Indrioko S."/>
            <person name="Kosugi Y."/>
            <person name="Izuno A."/>
            <person name="Isagi Y."/>
            <person name="Lee S.L."/>
            <person name="Shimizu K.K."/>
        </authorList>
    </citation>
    <scope>NUCLEOTIDE SEQUENCE [LARGE SCALE GENOMIC DNA]</scope>
    <source>
        <strain evidence="1">214</strain>
    </source>
</reference>
<gene>
    <name evidence="1" type="ORF">SLEP1_g59230</name>
</gene>
<evidence type="ECO:0000313" key="1">
    <source>
        <dbReference type="EMBL" id="GKV52657.1"/>
    </source>
</evidence>
<name>A0AAV5MSW4_9ROSI</name>
<comment type="caution">
    <text evidence="1">The sequence shown here is derived from an EMBL/GenBank/DDBJ whole genome shotgun (WGS) entry which is preliminary data.</text>
</comment>
<evidence type="ECO:0000313" key="2">
    <source>
        <dbReference type="Proteomes" id="UP001054252"/>
    </source>
</evidence>
<dbReference type="Proteomes" id="UP001054252">
    <property type="component" value="Unassembled WGS sequence"/>
</dbReference>
<dbReference type="EMBL" id="BPVZ01000799">
    <property type="protein sequence ID" value="GKV52657.1"/>
    <property type="molecule type" value="Genomic_DNA"/>
</dbReference>